<feature type="binding site" evidence="4">
    <location>
        <position position="166"/>
    </location>
    <ligand>
        <name>substrate</name>
    </ligand>
</feature>
<feature type="binding site" evidence="4">
    <location>
        <position position="239"/>
    </location>
    <ligand>
        <name>substrate</name>
    </ligand>
</feature>
<dbReference type="PANTHER" id="PTHR36845">
    <property type="entry name" value="HYDROLASE, PUTATIVE (AFU_ORTHOLOGUE AFUA_7G05090)-RELATED"/>
    <property type="match status" value="1"/>
</dbReference>
<proteinExistence type="inferred from homology"/>
<accession>W0RD84</accession>
<dbReference type="Pfam" id="PF07470">
    <property type="entry name" value="Glyco_hydro_88"/>
    <property type="match status" value="1"/>
</dbReference>
<feature type="binding site" evidence="4">
    <location>
        <position position="99"/>
    </location>
    <ligand>
        <name>substrate</name>
    </ligand>
</feature>
<evidence type="ECO:0000313" key="5">
    <source>
        <dbReference type="EMBL" id="AHG88736.1"/>
    </source>
</evidence>
<dbReference type="KEGG" id="gba:J421_1199"/>
<dbReference type="InterPro" id="IPR010905">
    <property type="entry name" value="Glyco_hydro_88"/>
</dbReference>
<evidence type="ECO:0000313" key="6">
    <source>
        <dbReference type="Proteomes" id="UP000019151"/>
    </source>
</evidence>
<evidence type="ECO:0000256" key="2">
    <source>
        <dbReference type="ARBA" id="ARBA00038358"/>
    </source>
</evidence>
<feature type="binding site" evidence="4">
    <location>
        <position position="243"/>
    </location>
    <ligand>
        <name>substrate</name>
    </ligand>
</feature>
<feature type="active site" description="Nucleophile" evidence="3">
    <location>
        <position position="99"/>
    </location>
</feature>
<evidence type="ECO:0000256" key="1">
    <source>
        <dbReference type="ARBA" id="ARBA00022801"/>
    </source>
</evidence>
<feature type="active site" description="Proton donor" evidence="3">
    <location>
        <position position="166"/>
    </location>
</feature>
<protein>
    <submittedName>
        <fullName evidence="5">Glycosyl hydrolase family 88</fullName>
    </submittedName>
</protein>
<dbReference type="InParanoid" id="W0RD84"/>
<dbReference type="SUPFAM" id="SSF48208">
    <property type="entry name" value="Six-hairpin glycosidases"/>
    <property type="match status" value="1"/>
</dbReference>
<dbReference type="RefSeq" id="WP_025410261.1">
    <property type="nucleotide sequence ID" value="NZ_CP007128.1"/>
</dbReference>
<dbReference type="Proteomes" id="UP000019151">
    <property type="component" value="Chromosome"/>
</dbReference>
<keyword evidence="6" id="KW-1185">Reference proteome</keyword>
<evidence type="ECO:0000256" key="3">
    <source>
        <dbReference type="PIRSR" id="PIRSR610905-1"/>
    </source>
</evidence>
<evidence type="ECO:0000256" key="4">
    <source>
        <dbReference type="PIRSR" id="PIRSR610905-2"/>
    </source>
</evidence>
<dbReference type="OrthoDB" id="428577at2"/>
<dbReference type="eggNOG" id="COG4225">
    <property type="taxonomic scope" value="Bacteria"/>
</dbReference>
<keyword evidence="1 5" id="KW-0378">Hydrolase</keyword>
<dbReference type="STRING" id="861299.J421_1199"/>
<dbReference type="InterPro" id="IPR008928">
    <property type="entry name" value="6-hairpin_glycosidase_sf"/>
</dbReference>
<gene>
    <name evidence="5" type="ORF">J421_1199</name>
</gene>
<feature type="binding site" evidence="4">
    <location>
        <position position="351"/>
    </location>
    <ligand>
        <name>substrate</name>
    </ligand>
</feature>
<dbReference type="HOGENOM" id="CLU_027158_0_0_0"/>
<dbReference type="PATRIC" id="fig|861299.3.peg.1215"/>
<dbReference type="GO" id="GO:0052757">
    <property type="term" value="F:chondroitin hydrolase activity"/>
    <property type="evidence" value="ECO:0007669"/>
    <property type="project" value="TreeGrafter"/>
</dbReference>
<dbReference type="InterPro" id="IPR052369">
    <property type="entry name" value="UG_Glycosaminoglycan_Hydrolase"/>
</dbReference>
<dbReference type="Gene3D" id="1.50.10.10">
    <property type="match status" value="1"/>
</dbReference>
<sequence>MPIASSTALDSVASRAIRYAETKLAAAADSLDMSKGFPRHTVGRDGAWVQMPVTQWTSGFFPGALWYAYELSGDPAFRARAERWTAGVESAKTRTNTHDIGFLLFPSFGNGYRLTGNPHYRDVILEGTRNVTTRFNPTVGAIKSWDVDNPSDPRSAWPGRYPVIIDNLMNLEMLFWAGKQPGGDPRWADIATRHAETSMRAHVRDDASTAHVTLFDPRTGKFLGRVTWQGDADTSAWARGQAWAIYGFTASYRATRKPEFLATARRVADWYLARLPDDYVPYWDFRAPGLPNEERDASAAAVACSALFELADLAHEPRYRAAAEKTLGSLATRYLTAGTGNAAILAHSVGSKPGKSEVDVGMIYADYYFLEALVRYERSRTGGR</sequence>
<comment type="similarity">
    <text evidence="2">Belongs to the glycosyl hydrolase 88 family.</text>
</comment>
<feature type="binding site" evidence="4">
    <location>
        <position position="227"/>
    </location>
    <ligand>
        <name>substrate</name>
    </ligand>
</feature>
<dbReference type="EMBL" id="CP007128">
    <property type="protein sequence ID" value="AHG88736.1"/>
    <property type="molecule type" value="Genomic_DNA"/>
</dbReference>
<reference evidence="5 6" key="1">
    <citation type="journal article" date="2014" name="Genome Announc.">
        <title>Genome Sequence and Methylome of Soil Bacterium Gemmatirosa kalamazoonensis KBS708T, a Member of the Rarely Cultivated Gemmatimonadetes Phylum.</title>
        <authorList>
            <person name="Debruyn J.M."/>
            <person name="Radosevich M."/>
            <person name="Wommack K.E."/>
            <person name="Polson S.W."/>
            <person name="Hauser L.J."/>
            <person name="Fawaz M.N."/>
            <person name="Korlach J."/>
            <person name="Tsai Y.C."/>
        </authorList>
    </citation>
    <scope>NUCLEOTIDE SEQUENCE [LARGE SCALE GENOMIC DNA]</scope>
    <source>
        <strain evidence="5 6">KBS708</strain>
    </source>
</reference>
<organism evidence="5 6">
    <name type="scientific">Gemmatirosa kalamazoonensis</name>
    <dbReference type="NCBI Taxonomy" id="861299"/>
    <lineage>
        <taxon>Bacteria</taxon>
        <taxon>Pseudomonadati</taxon>
        <taxon>Gemmatimonadota</taxon>
        <taxon>Gemmatimonadia</taxon>
        <taxon>Gemmatimonadales</taxon>
        <taxon>Gemmatimonadaceae</taxon>
        <taxon>Gemmatirosa</taxon>
    </lineage>
</organism>
<name>W0RD84_9BACT</name>
<dbReference type="GO" id="GO:0000272">
    <property type="term" value="P:polysaccharide catabolic process"/>
    <property type="evidence" value="ECO:0007669"/>
    <property type="project" value="TreeGrafter"/>
</dbReference>
<dbReference type="InterPro" id="IPR012341">
    <property type="entry name" value="6hp_glycosidase-like_sf"/>
</dbReference>
<dbReference type="AlphaFoldDB" id="W0RD84"/>
<dbReference type="PANTHER" id="PTHR36845:SF1">
    <property type="entry name" value="HYDROLASE, PUTATIVE (AFU_ORTHOLOGUE AFUA_7G05090)-RELATED"/>
    <property type="match status" value="1"/>
</dbReference>